<evidence type="ECO:0008006" key="5">
    <source>
        <dbReference type="Google" id="ProtNLM"/>
    </source>
</evidence>
<dbReference type="InterPro" id="IPR046357">
    <property type="entry name" value="PPIase_dom_sf"/>
</dbReference>
<dbReference type="PROSITE" id="PS00018">
    <property type="entry name" value="EF_HAND_1"/>
    <property type="match status" value="1"/>
</dbReference>
<dbReference type="AlphaFoldDB" id="A0A162X6F4"/>
<accession>A0A162X6F4</accession>
<dbReference type="Gene3D" id="3.10.50.40">
    <property type="match status" value="1"/>
</dbReference>
<dbReference type="STRING" id="1642818.AWE51_18015"/>
<feature type="chain" id="PRO_5007840740" description="Peptidylprolyl isomerase" evidence="2">
    <location>
        <begin position="22"/>
        <end position="395"/>
    </location>
</feature>
<dbReference type="InterPro" id="IPR018247">
    <property type="entry name" value="EF_Hand_1_Ca_BS"/>
</dbReference>
<evidence type="ECO:0000256" key="1">
    <source>
        <dbReference type="SAM" id="MobiDB-lite"/>
    </source>
</evidence>
<feature type="signal peptide" evidence="2">
    <location>
        <begin position="1"/>
        <end position="21"/>
    </location>
</feature>
<dbReference type="EMBL" id="LQRT01000058">
    <property type="protein sequence ID" value="KZS38445.1"/>
    <property type="molecule type" value="Genomic_DNA"/>
</dbReference>
<protein>
    <recommendedName>
        <fullName evidence="5">Peptidylprolyl isomerase</fullName>
    </recommendedName>
</protein>
<dbReference type="RefSeq" id="WP_066319513.1">
    <property type="nucleotide sequence ID" value="NZ_LQRT01000058.1"/>
</dbReference>
<comment type="caution">
    <text evidence="3">The sequence shown here is derived from an EMBL/GenBank/DDBJ whole genome shotgun (WGS) entry which is preliminary data.</text>
</comment>
<dbReference type="Proteomes" id="UP000076715">
    <property type="component" value="Unassembled WGS sequence"/>
</dbReference>
<proteinExistence type="predicted"/>
<feature type="compositionally biased region" description="Basic and acidic residues" evidence="1">
    <location>
        <begin position="379"/>
        <end position="395"/>
    </location>
</feature>
<sequence length="395" mass="43694">MNVRKYSCAIVLALVALYACNNDDDDAPSIEPPRDRAEQQVNEAVLLENYLDTHFYEFVDNPINPDFQIVNLDTIAGVNSDRTPISQSEFLSTKVITRDGVDYTLHILSFRKGAPGMRSPTFADSTRVTYRGEQLYDNLDQDGDGIPDTADVDADGDGNPDTLNDEVRTDADDDGIADDSDVDNPELAGEPDSDNDGIIDEKDSVDNNDVNRKVFDDRVSPFWFDQSAAIEGWRETLVDFTGASGFTINTDGTVDYNDDFGNVTVFMPSGLAYFNNPPIGSGIGRYKSLVFNIQLYAVNEADHDADGIPSYLEDLDNDRLVADSDDNSDSDTGELIPDYLDNDDDNDGTLTRDEITVNDANNDGFISLDEITFYDDDGDGIKNHLDRDDRDPKNE</sequence>
<feature type="region of interest" description="Disordered" evidence="1">
    <location>
        <begin position="320"/>
        <end position="347"/>
    </location>
</feature>
<evidence type="ECO:0000313" key="4">
    <source>
        <dbReference type="Proteomes" id="UP000076715"/>
    </source>
</evidence>
<organism evidence="3 4">
    <name type="scientific">Aquimarina aggregata</name>
    <dbReference type="NCBI Taxonomy" id="1642818"/>
    <lineage>
        <taxon>Bacteria</taxon>
        <taxon>Pseudomonadati</taxon>
        <taxon>Bacteroidota</taxon>
        <taxon>Flavobacteriia</taxon>
        <taxon>Flavobacteriales</taxon>
        <taxon>Flavobacteriaceae</taxon>
        <taxon>Aquimarina</taxon>
    </lineage>
</organism>
<gene>
    <name evidence="3" type="ORF">AWE51_18015</name>
</gene>
<evidence type="ECO:0000313" key="3">
    <source>
        <dbReference type="EMBL" id="KZS38445.1"/>
    </source>
</evidence>
<keyword evidence="2" id="KW-0732">Signal</keyword>
<feature type="region of interest" description="Disordered" evidence="1">
    <location>
        <begin position="373"/>
        <end position="395"/>
    </location>
</feature>
<dbReference type="GO" id="GO:0003755">
    <property type="term" value="F:peptidyl-prolyl cis-trans isomerase activity"/>
    <property type="evidence" value="ECO:0007669"/>
    <property type="project" value="InterPro"/>
</dbReference>
<keyword evidence="4" id="KW-1185">Reference proteome</keyword>
<feature type="compositionally biased region" description="Acidic residues" evidence="1">
    <location>
        <begin position="171"/>
        <end position="198"/>
    </location>
</feature>
<feature type="compositionally biased region" description="Acidic residues" evidence="1">
    <location>
        <begin position="323"/>
        <end position="332"/>
    </location>
</feature>
<dbReference type="OrthoDB" id="1424215at2"/>
<feature type="compositionally biased region" description="Acidic residues" evidence="1">
    <location>
        <begin position="139"/>
        <end position="158"/>
    </location>
</feature>
<feature type="region of interest" description="Disordered" evidence="1">
    <location>
        <begin position="137"/>
        <end position="205"/>
    </location>
</feature>
<name>A0A162X6F4_9FLAO</name>
<dbReference type="PROSITE" id="PS51257">
    <property type="entry name" value="PROKAR_LIPOPROTEIN"/>
    <property type="match status" value="1"/>
</dbReference>
<reference evidence="3 4" key="1">
    <citation type="submission" date="2016-01" db="EMBL/GenBank/DDBJ databases">
        <title>The draft genome sequence of Aquimarina sp. RZW4-3-2.</title>
        <authorList>
            <person name="Wang Y."/>
        </authorList>
    </citation>
    <scope>NUCLEOTIDE SEQUENCE [LARGE SCALE GENOMIC DNA]</scope>
    <source>
        <strain evidence="3 4">RZW4-3-2</strain>
    </source>
</reference>
<evidence type="ECO:0000256" key="2">
    <source>
        <dbReference type="SAM" id="SignalP"/>
    </source>
</evidence>